<sequence length="264" mass="29309">MSDLENHPGARRRPLLQAPAIQALLLFVLGLVGANVIDVLCQRAGLSPFSPLQTSVLHGAIAALLARLRRMAVWWWLILLVFPLAALLVGRLQLPPWLFLAVFLFMLVLFWSTFRSQVPFYPSGRNAWDAVAALLPQGRAIRFMDIGSGLGGAVLDLSHRRPESEFTGIEIAPLPWLVSRLRAALAGNRCRFVRGDYLLLDFAEYDVVFAYLSPAAMLALWHKARAEMRPGTLLLSYEFHIPGTTPDLVIQPEGGGPVLHGWRM</sequence>
<dbReference type="SUPFAM" id="SSF53335">
    <property type="entry name" value="S-adenosyl-L-methionine-dependent methyltransferases"/>
    <property type="match status" value="1"/>
</dbReference>
<dbReference type="GO" id="GO:0032259">
    <property type="term" value="P:methylation"/>
    <property type="evidence" value="ECO:0007669"/>
    <property type="project" value="UniProtKB-KW"/>
</dbReference>
<accession>A0AAI9IET9</accession>
<dbReference type="InterPro" id="IPR026170">
    <property type="entry name" value="FAM173A/B"/>
</dbReference>
<evidence type="ECO:0000313" key="6">
    <source>
        <dbReference type="Proteomes" id="UP000006772"/>
    </source>
</evidence>
<dbReference type="Proteomes" id="UP000006772">
    <property type="component" value="Unassembled WGS sequence"/>
</dbReference>
<proteinExistence type="predicted"/>
<evidence type="ECO:0008006" key="7">
    <source>
        <dbReference type="Google" id="ProtNLM"/>
    </source>
</evidence>
<dbReference type="GO" id="GO:0016279">
    <property type="term" value="F:protein-lysine N-methyltransferase activity"/>
    <property type="evidence" value="ECO:0007669"/>
    <property type="project" value="InterPro"/>
</dbReference>
<dbReference type="AlphaFoldDB" id="A0AAI9IET9"/>
<organism evidence="5 6">
    <name type="scientific">Herbaspirillum frisingense GSF30</name>
    <dbReference type="NCBI Taxonomy" id="864073"/>
    <lineage>
        <taxon>Bacteria</taxon>
        <taxon>Pseudomonadati</taxon>
        <taxon>Pseudomonadota</taxon>
        <taxon>Betaproteobacteria</taxon>
        <taxon>Burkholderiales</taxon>
        <taxon>Oxalobacteraceae</taxon>
        <taxon>Herbaspirillum</taxon>
    </lineage>
</organism>
<feature type="transmembrane region" description="Helical" evidence="4">
    <location>
        <begin position="49"/>
        <end position="66"/>
    </location>
</feature>
<dbReference type="RefSeq" id="WP_006463265.1">
    <property type="nucleotide sequence ID" value="NZ_AEEC02000012.1"/>
</dbReference>
<keyword evidence="1" id="KW-0489">Methyltransferase</keyword>
<keyword evidence="2" id="KW-0808">Transferase</keyword>
<evidence type="ECO:0000256" key="3">
    <source>
        <dbReference type="ARBA" id="ARBA00022691"/>
    </source>
</evidence>
<evidence type="ECO:0000313" key="5">
    <source>
        <dbReference type="EMBL" id="EOA04770.1"/>
    </source>
</evidence>
<keyword evidence="4" id="KW-0472">Membrane</keyword>
<evidence type="ECO:0000256" key="2">
    <source>
        <dbReference type="ARBA" id="ARBA00022679"/>
    </source>
</evidence>
<dbReference type="EMBL" id="AEEC02000012">
    <property type="protein sequence ID" value="EOA04770.1"/>
    <property type="molecule type" value="Genomic_DNA"/>
</dbReference>
<feature type="transmembrane region" description="Helical" evidence="4">
    <location>
        <begin position="72"/>
        <end position="90"/>
    </location>
</feature>
<keyword evidence="4" id="KW-0812">Transmembrane</keyword>
<evidence type="ECO:0000256" key="4">
    <source>
        <dbReference type="SAM" id="Phobius"/>
    </source>
</evidence>
<feature type="transmembrane region" description="Helical" evidence="4">
    <location>
        <begin position="97"/>
        <end position="114"/>
    </location>
</feature>
<feature type="transmembrane region" description="Helical" evidence="4">
    <location>
        <begin position="20"/>
        <end position="37"/>
    </location>
</feature>
<dbReference type="Gene3D" id="3.40.50.150">
    <property type="entry name" value="Vaccinia Virus protein VP39"/>
    <property type="match status" value="1"/>
</dbReference>
<dbReference type="PANTHER" id="PTHR13610:SF9">
    <property type="entry name" value="FI06469P"/>
    <property type="match status" value="1"/>
</dbReference>
<keyword evidence="3" id="KW-0949">S-adenosyl-L-methionine</keyword>
<keyword evidence="4" id="KW-1133">Transmembrane helix</keyword>
<protein>
    <recommendedName>
        <fullName evidence="7">Class I SAM-dependent methyltransferase</fullName>
    </recommendedName>
</protein>
<name>A0AAI9IET9_9BURK</name>
<gene>
    <name evidence="5" type="ORF">HFRIS_010354</name>
</gene>
<reference evidence="5 6" key="1">
    <citation type="journal article" date="2013" name="Front. Microbiol.">
        <title>The genome of the endophytic bacterium H. frisingense GSF30(T) identifies diverse strategies in the Herbaspirillum genus to interact with plants.</title>
        <authorList>
            <person name="Straub D."/>
            <person name="Rothballer M."/>
            <person name="Hartmann A."/>
            <person name="Ludewig U."/>
        </authorList>
    </citation>
    <scope>NUCLEOTIDE SEQUENCE [LARGE SCALE GENOMIC DNA]</scope>
    <source>
        <strain evidence="5 6">GSF30</strain>
    </source>
</reference>
<comment type="caution">
    <text evidence="5">The sequence shown here is derived from an EMBL/GenBank/DDBJ whole genome shotgun (WGS) entry which is preliminary data.</text>
</comment>
<dbReference type="InterPro" id="IPR029063">
    <property type="entry name" value="SAM-dependent_MTases_sf"/>
</dbReference>
<dbReference type="PANTHER" id="PTHR13610">
    <property type="entry name" value="METHYLTRANSFERASE DOMAIN-CONTAINING PROTEIN"/>
    <property type="match status" value="1"/>
</dbReference>
<evidence type="ECO:0000256" key="1">
    <source>
        <dbReference type="ARBA" id="ARBA00022603"/>
    </source>
</evidence>